<evidence type="ECO:0000256" key="1">
    <source>
        <dbReference type="SAM" id="SignalP"/>
    </source>
</evidence>
<gene>
    <name evidence="2" type="ORF">FEM48_Zijuj01G0092400</name>
</gene>
<keyword evidence="1" id="KW-0732">Signal</keyword>
<protein>
    <submittedName>
        <fullName evidence="2">Uncharacterized protein</fullName>
    </submittedName>
</protein>
<accession>A0A978W0E0</accession>
<comment type="caution">
    <text evidence="2">The sequence shown here is derived from an EMBL/GenBank/DDBJ whole genome shotgun (WGS) entry which is preliminary data.</text>
</comment>
<feature type="chain" id="PRO_5037630671" evidence="1">
    <location>
        <begin position="31"/>
        <end position="105"/>
    </location>
</feature>
<evidence type="ECO:0000313" key="2">
    <source>
        <dbReference type="EMBL" id="KAH7545424.1"/>
    </source>
</evidence>
<proteinExistence type="predicted"/>
<dbReference type="AlphaFoldDB" id="A0A978W0E0"/>
<dbReference type="Proteomes" id="UP000813462">
    <property type="component" value="Unassembled WGS sequence"/>
</dbReference>
<reference evidence="2" key="1">
    <citation type="journal article" date="2021" name="Front. Plant Sci.">
        <title>Chromosome-Scale Genome Assembly for Chinese Sour Jujube and Insights Into Its Genome Evolution and Domestication Signature.</title>
        <authorList>
            <person name="Shen L.-Y."/>
            <person name="Luo H."/>
            <person name="Wang X.-L."/>
            <person name="Wang X.-M."/>
            <person name="Qiu X.-J."/>
            <person name="Liu H."/>
            <person name="Zhou S.-S."/>
            <person name="Jia K.-H."/>
            <person name="Nie S."/>
            <person name="Bao Y.-T."/>
            <person name="Zhang R.-G."/>
            <person name="Yun Q.-Z."/>
            <person name="Chai Y.-H."/>
            <person name="Lu J.-Y."/>
            <person name="Li Y."/>
            <person name="Zhao S.-W."/>
            <person name="Mao J.-F."/>
            <person name="Jia S.-G."/>
            <person name="Mao Y.-M."/>
        </authorList>
    </citation>
    <scope>NUCLEOTIDE SEQUENCE</scope>
    <source>
        <strain evidence="2">AT0</strain>
        <tissue evidence="2">Leaf</tissue>
    </source>
</reference>
<organism evidence="2 3">
    <name type="scientific">Ziziphus jujuba var. spinosa</name>
    <dbReference type="NCBI Taxonomy" id="714518"/>
    <lineage>
        <taxon>Eukaryota</taxon>
        <taxon>Viridiplantae</taxon>
        <taxon>Streptophyta</taxon>
        <taxon>Embryophyta</taxon>
        <taxon>Tracheophyta</taxon>
        <taxon>Spermatophyta</taxon>
        <taxon>Magnoliopsida</taxon>
        <taxon>eudicotyledons</taxon>
        <taxon>Gunneridae</taxon>
        <taxon>Pentapetalae</taxon>
        <taxon>rosids</taxon>
        <taxon>fabids</taxon>
        <taxon>Rosales</taxon>
        <taxon>Rhamnaceae</taxon>
        <taxon>Paliureae</taxon>
        <taxon>Ziziphus</taxon>
    </lineage>
</organism>
<feature type="signal peptide" evidence="1">
    <location>
        <begin position="1"/>
        <end position="30"/>
    </location>
</feature>
<name>A0A978W0E0_ZIZJJ</name>
<sequence>MAATGFCCGLYVCKSWLPALLDFLFPLTSMLNLHPIDSTEGIYVQNRFLCHMELVAPNFTSPYNGLSSTAACLDRTYKCNNISQRNDSTPYNGLTAHTVISLKEG</sequence>
<evidence type="ECO:0000313" key="3">
    <source>
        <dbReference type="Proteomes" id="UP000813462"/>
    </source>
</evidence>
<dbReference type="EMBL" id="JAEACU010000001">
    <property type="protein sequence ID" value="KAH7545424.1"/>
    <property type="molecule type" value="Genomic_DNA"/>
</dbReference>